<dbReference type="AlphaFoldDB" id="A0AAD5TZI0"/>
<comment type="caution">
    <text evidence="2">The sequence shown here is derived from an EMBL/GenBank/DDBJ whole genome shotgun (WGS) entry which is preliminary data.</text>
</comment>
<keyword evidence="1" id="KW-1133">Transmembrane helix</keyword>
<dbReference type="PANTHER" id="PTHR37330:SF1">
    <property type="entry name" value="CONSERVED TRANSMEMBRANE PROTEIN-RELATED"/>
    <property type="match status" value="1"/>
</dbReference>
<protein>
    <submittedName>
        <fullName evidence="2">Uncharacterized protein</fullName>
    </submittedName>
</protein>
<dbReference type="InterPro" id="IPR027948">
    <property type="entry name" value="DUF4436"/>
</dbReference>
<keyword evidence="1" id="KW-0812">Transmembrane</keyword>
<gene>
    <name evidence="2" type="ORF">HK099_005013</name>
</gene>
<evidence type="ECO:0000313" key="3">
    <source>
        <dbReference type="Proteomes" id="UP001211065"/>
    </source>
</evidence>
<dbReference type="PANTHER" id="PTHR37330">
    <property type="entry name" value="CONSERVED TRANSMEMBRANE PROTEIN-RELATED"/>
    <property type="match status" value="1"/>
</dbReference>
<sequence>MKLFGRKLLHKEKLILALSTLLIWGSLIISIGILNTREGDKKNSSSAHGLIDVNQDNIPLIKDGIAIRMKLSQIDLLNFRYNLHVDLFPRGTFQDKSDPLNRTPENNLLPAANFKLIFGAQTKFFTVKNDMPAQELVFTITEGDTNSYPLDKYEDVFTVAAVDNTTATLAVTLWMRDRKVEPPTIAVTTGMLFALPAVRNVQPGIPGIGCTADVIGFFWNMIMVATGAALLLTNYILKYKAEKNKPLIIQNIEKIDNFKNSDSESGMYMAEPTKVDYDMADYTPAYNVIAEVANHISQQYSIPPELNKILQNSSTKVDSVNIEKEPKPATENQKGVKTTGDYYNQQQDLISSNEKINSNSYIANSSRSYITNRDTYISSEPGNFFQALNNRNGMNFSQLLGLSVITNSEKENSIIVSKTPNQEDELTGIQVPVIPIRKSSNTNYH</sequence>
<feature type="transmembrane region" description="Helical" evidence="1">
    <location>
        <begin position="217"/>
        <end position="237"/>
    </location>
</feature>
<proteinExistence type="predicted"/>
<organism evidence="2 3">
    <name type="scientific">Clydaea vesicula</name>
    <dbReference type="NCBI Taxonomy" id="447962"/>
    <lineage>
        <taxon>Eukaryota</taxon>
        <taxon>Fungi</taxon>
        <taxon>Fungi incertae sedis</taxon>
        <taxon>Chytridiomycota</taxon>
        <taxon>Chytridiomycota incertae sedis</taxon>
        <taxon>Chytridiomycetes</taxon>
        <taxon>Lobulomycetales</taxon>
        <taxon>Lobulomycetaceae</taxon>
        <taxon>Clydaea</taxon>
    </lineage>
</organism>
<evidence type="ECO:0000256" key="1">
    <source>
        <dbReference type="SAM" id="Phobius"/>
    </source>
</evidence>
<reference evidence="2" key="1">
    <citation type="submission" date="2020-05" db="EMBL/GenBank/DDBJ databases">
        <title>Phylogenomic resolution of chytrid fungi.</title>
        <authorList>
            <person name="Stajich J.E."/>
            <person name="Amses K."/>
            <person name="Simmons R."/>
            <person name="Seto K."/>
            <person name="Myers J."/>
            <person name="Bonds A."/>
            <person name="Quandt C.A."/>
            <person name="Barry K."/>
            <person name="Liu P."/>
            <person name="Grigoriev I."/>
            <person name="Longcore J.E."/>
            <person name="James T.Y."/>
        </authorList>
    </citation>
    <scope>NUCLEOTIDE SEQUENCE</scope>
    <source>
        <strain evidence="2">JEL0476</strain>
    </source>
</reference>
<evidence type="ECO:0000313" key="2">
    <source>
        <dbReference type="EMBL" id="KAJ3218567.1"/>
    </source>
</evidence>
<dbReference type="EMBL" id="JADGJW010000374">
    <property type="protein sequence ID" value="KAJ3218567.1"/>
    <property type="molecule type" value="Genomic_DNA"/>
</dbReference>
<dbReference type="Pfam" id="PF14494">
    <property type="entry name" value="DUF4436"/>
    <property type="match status" value="1"/>
</dbReference>
<accession>A0AAD5TZI0</accession>
<name>A0AAD5TZI0_9FUNG</name>
<dbReference type="Proteomes" id="UP001211065">
    <property type="component" value="Unassembled WGS sequence"/>
</dbReference>
<keyword evidence="1" id="KW-0472">Membrane</keyword>
<keyword evidence="3" id="KW-1185">Reference proteome</keyword>